<comment type="caution">
    <text evidence="2">The sequence shown here is derived from an EMBL/GenBank/DDBJ whole genome shotgun (WGS) entry which is preliminary data.</text>
</comment>
<dbReference type="GO" id="GO:0008703">
    <property type="term" value="F:5-amino-6-(5-phosphoribosylamino)uracil reductase activity"/>
    <property type="evidence" value="ECO:0007669"/>
    <property type="project" value="InterPro"/>
</dbReference>
<dbReference type="Gene3D" id="3.40.430.10">
    <property type="entry name" value="Dihydrofolate Reductase, subunit A"/>
    <property type="match status" value="1"/>
</dbReference>
<reference evidence="2" key="2">
    <citation type="submission" date="2023-01" db="EMBL/GenBank/DDBJ databases">
        <authorList>
            <person name="Sun Q."/>
            <person name="Evtushenko L."/>
        </authorList>
    </citation>
    <scope>NUCLEOTIDE SEQUENCE</scope>
    <source>
        <strain evidence="2">VKM Ac-1020</strain>
    </source>
</reference>
<keyword evidence="3" id="KW-1185">Reference proteome</keyword>
<gene>
    <name evidence="2" type="ORF">GCM10017576_25670</name>
</gene>
<proteinExistence type="predicted"/>
<sequence>MSKVIAAISMSLDGFVTGPDVSREQQLGTGGMALHRWVHAPDEHDVELLDRMAGAAGAVLMGRTSYDLAEGDGGWGDGGPVGAVPCFVLTHEAPDLETVRARDVFTFVTDGLGSAVAQAREVAGERAVAVHGASATQQCLAAGILDEIWIHLAPLLLGEGVRLFEHVGGQHELERVDVIPSSTATHLHYRVIR</sequence>
<dbReference type="AlphaFoldDB" id="A0A9W6H534"/>
<feature type="domain" description="Bacterial bifunctional deaminase-reductase C-terminal" evidence="1">
    <location>
        <begin position="3"/>
        <end position="177"/>
    </location>
</feature>
<dbReference type="GO" id="GO:0009231">
    <property type="term" value="P:riboflavin biosynthetic process"/>
    <property type="evidence" value="ECO:0007669"/>
    <property type="project" value="InterPro"/>
</dbReference>
<dbReference type="Pfam" id="PF01872">
    <property type="entry name" value="RibD_C"/>
    <property type="match status" value="1"/>
</dbReference>
<accession>A0A9W6H534</accession>
<dbReference type="RefSeq" id="WP_271174131.1">
    <property type="nucleotide sequence ID" value="NZ_BSEJ01000013.1"/>
</dbReference>
<evidence type="ECO:0000313" key="2">
    <source>
        <dbReference type="EMBL" id="GLJ62437.1"/>
    </source>
</evidence>
<dbReference type="SUPFAM" id="SSF53597">
    <property type="entry name" value="Dihydrofolate reductase-like"/>
    <property type="match status" value="1"/>
</dbReference>
<protein>
    <submittedName>
        <fullName evidence="2">Deaminase</fullName>
    </submittedName>
</protein>
<evidence type="ECO:0000313" key="3">
    <source>
        <dbReference type="Proteomes" id="UP001142462"/>
    </source>
</evidence>
<dbReference type="EMBL" id="BSEJ01000013">
    <property type="protein sequence ID" value="GLJ62437.1"/>
    <property type="molecule type" value="Genomic_DNA"/>
</dbReference>
<name>A0A9W6H534_9MICO</name>
<organism evidence="2 3">
    <name type="scientific">Microbacterium barkeri</name>
    <dbReference type="NCBI Taxonomy" id="33917"/>
    <lineage>
        <taxon>Bacteria</taxon>
        <taxon>Bacillati</taxon>
        <taxon>Actinomycetota</taxon>
        <taxon>Actinomycetes</taxon>
        <taxon>Micrococcales</taxon>
        <taxon>Microbacteriaceae</taxon>
        <taxon>Microbacterium</taxon>
    </lineage>
</organism>
<evidence type="ECO:0000259" key="1">
    <source>
        <dbReference type="Pfam" id="PF01872"/>
    </source>
</evidence>
<dbReference type="Proteomes" id="UP001142462">
    <property type="component" value="Unassembled WGS sequence"/>
</dbReference>
<reference evidence="2" key="1">
    <citation type="journal article" date="2014" name="Int. J. Syst. Evol. Microbiol.">
        <title>Complete genome sequence of Corynebacterium casei LMG S-19264T (=DSM 44701T), isolated from a smear-ripened cheese.</title>
        <authorList>
            <consortium name="US DOE Joint Genome Institute (JGI-PGF)"/>
            <person name="Walter F."/>
            <person name="Albersmeier A."/>
            <person name="Kalinowski J."/>
            <person name="Ruckert C."/>
        </authorList>
    </citation>
    <scope>NUCLEOTIDE SEQUENCE</scope>
    <source>
        <strain evidence="2">VKM Ac-1020</strain>
    </source>
</reference>
<dbReference type="InterPro" id="IPR024072">
    <property type="entry name" value="DHFR-like_dom_sf"/>
</dbReference>
<dbReference type="InterPro" id="IPR002734">
    <property type="entry name" value="RibDG_C"/>
</dbReference>